<dbReference type="InterPro" id="IPR001789">
    <property type="entry name" value="Sig_transdc_resp-reg_receiver"/>
</dbReference>
<dbReference type="InterPro" id="IPR016032">
    <property type="entry name" value="Sig_transdc_resp-reg_C-effctor"/>
</dbReference>
<feature type="domain" description="HTH luxR-type" evidence="9">
    <location>
        <begin position="151"/>
        <end position="216"/>
    </location>
</feature>
<dbReference type="Pfam" id="PF00196">
    <property type="entry name" value="GerE"/>
    <property type="match status" value="1"/>
</dbReference>
<evidence type="ECO:0000256" key="2">
    <source>
        <dbReference type="ARBA" id="ARBA00022553"/>
    </source>
</evidence>
<dbReference type="CDD" id="cd17535">
    <property type="entry name" value="REC_NarL-like"/>
    <property type="match status" value="1"/>
</dbReference>
<feature type="modified residue" description="4-aspartylphosphate" evidence="7">
    <location>
        <position position="56"/>
    </location>
</feature>
<feature type="domain" description="Response regulatory" evidence="10">
    <location>
        <begin position="5"/>
        <end position="121"/>
    </location>
</feature>
<dbReference type="SMART" id="SM00448">
    <property type="entry name" value="REC"/>
    <property type="match status" value="1"/>
</dbReference>
<evidence type="ECO:0000256" key="8">
    <source>
        <dbReference type="SAM" id="MobiDB-lite"/>
    </source>
</evidence>
<gene>
    <name evidence="11" type="ORF">J2Z79_003040</name>
</gene>
<dbReference type="InterPro" id="IPR011006">
    <property type="entry name" value="CheY-like_superfamily"/>
</dbReference>
<dbReference type="PANTHER" id="PTHR43214:SF43">
    <property type="entry name" value="TWO-COMPONENT RESPONSE REGULATOR"/>
    <property type="match status" value="1"/>
</dbReference>
<dbReference type="InterPro" id="IPR000792">
    <property type="entry name" value="Tscrpt_reg_LuxR_C"/>
</dbReference>
<dbReference type="PROSITE" id="PS50043">
    <property type="entry name" value="HTH_LUXR_2"/>
    <property type="match status" value="1"/>
</dbReference>
<dbReference type="Pfam" id="PF00072">
    <property type="entry name" value="Response_reg"/>
    <property type="match status" value="1"/>
</dbReference>
<organism evidence="11 12">
    <name type="scientific">Symbiobacterium terraclitae</name>
    <dbReference type="NCBI Taxonomy" id="557451"/>
    <lineage>
        <taxon>Bacteria</taxon>
        <taxon>Bacillati</taxon>
        <taxon>Bacillota</taxon>
        <taxon>Clostridia</taxon>
        <taxon>Eubacteriales</taxon>
        <taxon>Symbiobacteriaceae</taxon>
        <taxon>Symbiobacterium</taxon>
    </lineage>
</organism>
<feature type="region of interest" description="Disordered" evidence="8">
    <location>
        <begin position="139"/>
        <end position="158"/>
    </location>
</feature>
<evidence type="ECO:0000256" key="6">
    <source>
        <dbReference type="ARBA" id="ARBA00024867"/>
    </source>
</evidence>
<keyword evidence="3" id="KW-0805">Transcription regulation</keyword>
<reference evidence="11 12" key="1">
    <citation type="submission" date="2021-03" db="EMBL/GenBank/DDBJ databases">
        <title>Genomic Encyclopedia of Type Strains, Phase IV (KMG-IV): sequencing the most valuable type-strain genomes for metagenomic binning, comparative biology and taxonomic classification.</title>
        <authorList>
            <person name="Goeker M."/>
        </authorList>
    </citation>
    <scope>NUCLEOTIDE SEQUENCE [LARGE SCALE GENOMIC DNA]</scope>
    <source>
        <strain evidence="11 12">DSM 27138</strain>
    </source>
</reference>
<dbReference type="SMART" id="SM00421">
    <property type="entry name" value="HTH_LUXR"/>
    <property type="match status" value="1"/>
</dbReference>
<dbReference type="PANTHER" id="PTHR43214">
    <property type="entry name" value="TWO-COMPONENT RESPONSE REGULATOR"/>
    <property type="match status" value="1"/>
</dbReference>
<evidence type="ECO:0000313" key="12">
    <source>
        <dbReference type="Proteomes" id="UP001519289"/>
    </source>
</evidence>
<evidence type="ECO:0000256" key="5">
    <source>
        <dbReference type="ARBA" id="ARBA00023163"/>
    </source>
</evidence>
<dbReference type="InterPro" id="IPR039420">
    <property type="entry name" value="WalR-like"/>
</dbReference>
<dbReference type="Proteomes" id="UP001519289">
    <property type="component" value="Unassembled WGS sequence"/>
</dbReference>
<proteinExistence type="predicted"/>
<evidence type="ECO:0000313" key="11">
    <source>
        <dbReference type="EMBL" id="MBP2019598.1"/>
    </source>
</evidence>
<sequence>MSQIKVLLADDHTLVRKGIARLLATQPDIAVVGEAADGLEAEALAGELRPDVILLDLEMPRCSGLEAIPRIHQRMPDAAIVVLTYSDDGDDLLEALKRGAQGYLLKDLEPEALFGAVRGAARGEAPIAGAMATKVLQELRPRPEEDPSPSAADEGPKLSARELEVLERCAAGATNREIAEALFISENTVKHHLKSILAKLQMQNRAQAVAWAVREGLIRP</sequence>
<evidence type="ECO:0000259" key="9">
    <source>
        <dbReference type="PROSITE" id="PS50043"/>
    </source>
</evidence>
<comment type="caution">
    <text evidence="11">The sequence shown here is derived from an EMBL/GenBank/DDBJ whole genome shotgun (WGS) entry which is preliminary data.</text>
</comment>
<protein>
    <recommendedName>
        <fullName evidence="1">Stage 0 sporulation protein A homolog</fullName>
    </recommendedName>
</protein>
<dbReference type="Gene3D" id="3.40.50.2300">
    <property type="match status" value="1"/>
</dbReference>
<dbReference type="SUPFAM" id="SSF46894">
    <property type="entry name" value="C-terminal effector domain of the bipartite response regulators"/>
    <property type="match status" value="1"/>
</dbReference>
<dbReference type="RefSeq" id="WP_245302824.1">
    <property type="nucleotide sequence ID" value="NZ_JAGGLG010000031.1"/>
</dbReference>
<dbReference type="EMBL" id="JAGGLG010000031">
    <property type="protein sequence ID" value="MBP2019598.1"/>
    <property type="molecule type" value="Genomic_DNA"/>
</dbReference>
<dbReference type="PRINTS" id="PR00038">
    <property type="entry name" value="HTHLUXR"/>
</dbReference>
<dbReference type="SUPFAM" id="SSF52172">
    <property type="entry name" value="CheY-like"/>
    <property type="match status" value="1"/>
</dbReference>
<accession>A0ABS4JVN0</accession>
<evidence type="ECO:0000259" key="10">
    <source>
        <dbReference type="PROSITE" id="PS50110"/>
    </source>
</evidence>
<evidence type="ECO:0000256" key="3">
    <source>
        <dbReference type="ARBA" id="ARBA00023015"/>
    </source>
</evidence>
<name>A0ABS4JVN0_9FIRM</name>
<evidence type="ECO:0000256" key="1">
    <source>
        <dbReference type="ARBA" id="ARBA00018672"/>
    </source>
</evidence>
<keyword evidence="4 11" id="KW-0238">DNA-binding</keyword>
<evidence type="ECO:0000256" key="7">
    <source>
        <dbReference type="PROSITE-ProRule" id="PRU00169"/>
    </source>
</evidence>
<keyword evidence="12" id="KW-1185">Reference proteome</keyword>
<dbReference type="PROSITE" id="PS50110">
    <property type="entry name" value="RESPONSE_REGULATORY"/>
    <property type="match status" value="1"/>
</dbReference>
<dbReference type="CDD" id="cd06170">
    <property type="entry name" value="LuxR_C_like"/>
    <property type="match status" value="1"/>
</dbReference>
<dbReference type="GO" id="GO:0003677">
    <property type="term" value="F:DNA binding"/>
    <property type="evidence" value="ECO:0007669"/>
    <property type="project" value="UniProtKB-KW"/>
</dbReference>
<evidence type="ECO:0000256" key="4">
    <source>
        <dbReference type="ARBA" id="ARBA00023125"/>
    </source>
</evidence>
<keyword evidence="5" id="KW-0804">Transcription</keyword>
<comment type="function">
    <text evidence="6">May play the central regulatory role in sporulation. It may be an element of the effector pathway responsible for the activation of sporulation genes in response to nutritional stress. Spo0A may act in concert with spo0H (a sigma factor) to control the expression of some genes that are critical to the sporulation process.</text>
</comment>
<dbReference type="PROSITE" id="PS00622">
    <property type="entry name" value="HTH_LUXR_1"/>
    <property type="match status" value="1"/>
</dbReference>
<keyword evidence="2 7" id="KW-0597">Phosphoprotein</keyword>
<dbReference type="InterPro" id="IPR058245">
    <property type="entry name" value="NreC/VraR/RcsB-like_REC"/>
</dbReference>